<proteinExistence type="predicted"/>
<dbReference type="InterPro" id="IPR025580">
    <property type="entry name" value="Gp46"/>
</dbReference>
<feature type="region of interest" description="Disordered" evidence="2">
    <location>
        <begin position="25"/>
        <end position="49"/>
    </location>
</feature>
<evidence type="ECO:0000256" key="1">
    <source>
        <dbReference type="SAM" id="Coils"/>
    </source>
</evidence>
<dbReference type="Proteomes" id="UP001208656">
    <property type="component" value="Unassembled WGS sequence"/>
</dbReference>
<evidence type="ECO:0000313" key="4">
    <source>
        <dbReference type="Proteomes" id="UP001208656"/>
    </source>
</evidence>
<organism evidence="3 4">
    <name type="scientific">Pallidibacillus thermolactis</name>
    <dbReference type="NCBI Taxonomy" id="251051"/>
    <lineage>
        <taxon>Bacteria</taxon>
        <taxon>Bacillati</taxon>
        <taxon>Bacillota</taxon>
        <taxon>Bacilli</taxon>
        <taxon>Bacillales</taxon>
        <taxon>Bacillaceae</taxon>
        <taxon>Pallidibacillus</taxon>
    </lineage>
</organism>
<keyword evidence="4" id="KW-1185">Reference proteome</keyword>
<dbReference type="RefSeq" id="WP_263061699.1">
    <property type="nucleotide sequence ID" value="NZ_JAOUSE010000025.1"/>
</dbReference>
<feature type="coiled-coil region" evidence="1">
    <location>
        <begin position="81"/>
        <end position="133"/>
    </location>
</feature>
<accession>A0ABT2WI34</accession>
<keyword evidence="1" id="KW-0175">Coiled coil</keyword>
<protein>
    <submittedName>
        <fullName evidence="3">DUF4355 domain-containing protein</fullName>
    </submittedName>
</protein>
<dbReference type="Pfam" id="PF14265">
    <property type="entry name" value="DUF4355"/>
    <property type="match status" value="1"/>
</dbReference>
<name>A0ABT2WI34_9BACI</name>
<evidence type="ECO:0000313" key="3">
    <source>
        <dbReference type="EMBL" id="MCU9594631.1"/>
    </source>
</evidence>
<evidence type="ECO:0000256" key="2">
    <source>
        <dbReference type="SAM" id="MobiDB-lite"/>
    </source>
</evidence>
<comment type="caution">
    <text evidence="3">The sequence shown here is derived from an EMBL/GenBank/DDBJ whole genome shotgun (WGS) entry which is preliminary data.</text>
</comment>
<dbReference type="EMBL" id="JAOUSE010000025">
    <property type="protein sequence ID" value="MCU9594631.1"/>
    <property type="molecule type" value="Genomic_DNA"/>
</dbReference>
<sequence length="211" mass="24186">MRERRNETMKLENILPYKLNLQFFAEGEGGEPGAGNNPSGEGGEEKPEVLELTPEELQRKIDSEADRRLDKVLKKKQQEWESELQQRIDEAIKEQQRLSKLSEKERKEEELSKKEKELLAKEQELARKELRSETIEVLQEKELPAKFADFLLAEDAETTLENINAFKEAFDAAVNEAVKEKLRQDTPRVGGTAGSTSISIKDLAQKHRVIK</sequence>
<gene>
    <name evidence="3" type="ORF">OEV82_09195</name>
</gene>
<reference evidence="3 4" key="1">
    <citation type="submission" date="2022-10" db="EMBL/GenBank/DDBJ databases">
        <title>Description of Fervidibacillus gen. nov. in the family Fervidibacillaceae fam. nov. with two species, Fervidibacillus albus sp. nov., and Fervidibacillus halotolerans sp. nov., isolated from tidal flat sediments.</title>
        <authorList>
            <person name="Kwon K.K."/>
            <person name="Yang S.-H."/>
        </authorList>
    </citation>
    <scope>NUCLEOTIDE SEQUENCE [LARGE SCALE GENOMIC DNA]</scope>
    <source>
        <strain evidence="3 4">DSM 23332</strain>
    </source>
</reference>